<reference evidence="2" key="1">
    <citation type="submission" date="2018-06" db="EMBL/GenBank/DDBJ databases">
        <authorList>
            <person name="Zhirakovskaya E."/>
        </authorList>
    </citation>
    <scope>NUCLEOTIDE SEQUENCE</scope>
</reference>
<feature type="domain" description="SpoVT-AbrB" evidence="1">
    <location>
        <begin position="3"/>
        <end position="46"/>
    </location>
</feature>
<accession>A0A3B1CU56</accession>
<name>A0A3B1CU56_9ZZZZ</name>
<gene>
    <name evidence="2" type="ORF">MNBD_IGNAVI01-1401</name>
</gene>
<dbReference type="PROSITE" id="PS51740">
    <property type="entry name" value="SPOVT_ABRB"/>
    <property type="match status" value="1"/>
</dbReference>
<dbReference type="AlphaFoldDB" id="A0A3B1CU56"/>
<dbReference type="Pfam" id="PF04014">
    <property type="entry name" value="MazE_antitoxin"/>
    <property type="match status" value="1"/>
</dbReference>
<dbReference type="InterPro" id="IPR037914">
    <property type="entry name" value="SpoVT-AbrB_sf"/>
</dbReference>
<dbReference type="SMART" id="SM00966">
    <property type="entry name" value="SpoVT_AbrB"/>
    <property type="match status" value="1"/>
</dbReference>
<dbReference type="EMBL" id="UOGD01000386">
    <property type="protein sequence ID" value="VAX27518.1"/>
    <property type="molecule type" value="Genomic_DNA"/>
</dbReference>
<dbReference type="Gene3D" id="2.10.260.10">
    <property type="match status" value="1"/>
</dbReference>
<evidence type="ECO:0000259" key="1">
    <source>
        <dbReference type="PROSITE" id="PS51740"/>
    </source>
</evidence>
<organism evidence="2">
    <name type="scientific">hydrothermal vent metagenome</name>
    <dbReference type="NCBI Taxonomy" id="652676"/>
    <lineage>
        <taxon>unclassified sequences</taxon>
        <taxon>metagenomes</taxon>
        <taxon>ecological metagenomes</taxon>
    </lineage>
</organism>
<dbReference type="InterPro" id="IPR007159">
    <property type="entry name" value="SpoVT-AbrB_dom"/>
</dbReference>
<proteinExistence type="predicted"/>
<dbReference type="SUPFAM" id="SSF89447">
    <property type="entry name" value="AbrB/MazE/MraZ-like"/>
    <property type="match status" value="1"/>
</dbReference>
<dbReference type="GO" id="GO:0003677">
    <property type="term" value="F:DNA binding"/>
    <property type="evidence" value="ECO:0007669"/>
    <property type="project" value="InterPro"/>
</dbReference>
<evidence type="ECO:0000313" key="2">
    <source>
        <dbReference type="EMBL" id="VAX27518.1"/>
    </source>
</evidence>
<sequence>MIMKVVKIGNSRGIRIPKSIIDQSGIKNIVELEVKNDRIIIKPISEVRKNWDLAFQKMNENNEDVLLDQDLLINQSSWDNEEWTW</sequence>
<protein>
    <recommendedName>
        <fullName evidence="1">SpoVT-AbrB domain-containing protein</fullName>
    </recommendedName>
</protein>